<keyword evidence="3" id="KW-1185">Reference proteome</keyword>
<comment type="caution">
    <text evidence="2">The sequence shown here is derived from an EMBL/GenBank/DDBJ whole genome shotgun (WGS) entry which is preliminary data.</text>
</comment>
<sequence>MQSASPQQLRSDPMEIRLLANGMVGNGFSYKGFQAGLARQPHMIGCDAGTSDYGPGPLGVGRSIKSAASVRRDAEIMLQGARRLRIPLIFGSCGVAGAAPHLEETRQIVEDIARKEGLRFRLAVIHCDQDKAGLKAALRANKVRSLGPVPPLTEEAIDRSKYIVGMAGAQPFIDALDQGADVILAGRATDPAIFASVALRAGIPAGVAWAAARSIDKGNLATTDVAGGSPVLATLDPTGFVIEPMKEDTACTVKSVSALFMYENPDPWSIVQPSGSISTQFANFEQLDDRRVRVSGALFTPAAAHTVKLEGATQVGFRAAALLGIRDPRIIGGLDDFLRRLEEVVLKIAKSLSIARSDFQLKFRCYGRDAVMGGTEPKRNDPIHEIGLVIDVIARTQEQATTLVNRAISSGSKLEPAIGIPAGGNFASPFSPSTLSLGESFEWSVWHLLEVENERDAFRVEIAEI</sequence>
<gene>
    <name evidence="2" type="ORF">COO09_21730</name>
</gene>
<dbReference type="RefSeq" id="WP_083215781.1">
    <property type="nucleotide sequence ID" value="NZ_CP023449.1"/>
</dbReference>
<evidence type="ECO:0000259" key="1">
    <source>
        <dbReference type="Pfam" id="PF07287"/>
    </source>
</evidence>
<protein>
    <submittedName>
        <fullName evidence="2">Acyclic terpene utilization AtuA family protein</fullName>
    </submittedName>
</protein>
<dbReference type="KEGG" id="rdi:CMV14_19625"/>
<evidence type="ECO:0000313" key="3">
    <source>
        <dbReference type="Proteomes" id="UP000218934"/>
    </source>
</evidence>
<proteinExistence type="predicted"/>
<dbReference type="AlphaFoldDB" id="A0A2A4FRV3"/>
<dbReference type="EMBL" id="NWUF01000034">
    <property type="protein sequence ID" value="PCE40131.1"/>
    <property type="molecule type" value="Genomic_DNA"/>
</dbReference>
<organism evidence="2 3">
    <name type="scientific">Rhizorhabdus dicambivorans</name>
    <dbReference type="NCBI Taxonomy" id="1850238"/>
    <lineage>
        <taxon>Bacteria</taxon>
        <taxon>Pseudomonadati</taxon>
        <taxon>Pseudomonadota</taxon>
        <taxon>Alphaproteobacteria</taxon>
        <taxon>Sphingomonadales</taxon>
        <taxon>Sphingomonadaceae</taxon>
        <taxon>Rhizorhabdus</taxon>
    </lineage>
</organism>
<reference evidence="2 3" key="1">
    <citation type="submission" date="2017-09" db="EMBL/GenBank/DDBJ databases">
        <title>The Catabolism of 3,6-Dichlorosalicylic acid is Initiated by the Cytochrome P450 Monooxygenase DsmABC in Rhizorhabdus dicambivorans Ndbn-20.</title>
        <authorList>
            <person name="Na L."/>
        </authorList>
    </citation>
    <scope>NUCLEOTIDE SEQUENCE [LARGE SCALE GENOMIC DNA]</scope>
    <source>
        <strain evidence="2 3">Ndbn-20m</strain>
    </source>
</reference>
<accession>A0A2A4FRV3</accession>
<name>A0A2A4FRV3_9SPHN</name>
<feature type="domain" description="Acyclic terpene utilisation N-terminal" evidence="1">
    <location>
        <begin position="103"/>
        <end position="198"/>
    </location>
</feature>
<dbReference type="OrthoDB" id="9763456at2"/>
<evidence type="ECO:0000313" key="2">
    <source>
        <dbReference type="EMBL" id="PCE40131.1"/>
    </source>
</evidence>
<dbReference type="Proteomes" id="UP000218934">
    <property type="component" value="Unassembled WGS sequence"/>
</dbReference>
<dbReference type="InterPro" id="IPR010839">
    <property type="entry name" value="AtuA_N"/>
</dbReference>
<dbReference type="Pfam" id="PF07287">
    <property type="entry name" value="AtuA"/>
    <property type="match status" value="2"/>
</dbReference>
<feature type="domain" description="Acyclic terpene utilisation N-terminal" evidence="1">
    <location>
        <begin position="240"/>
        <end position="409"/>
    </location>
</feature>